<dbReference type="InterPro" id="IPR036869">
    <property type="entry name" value="J_dom_sf"/>
</dbReference>
<dbReference type="PANTHER" id="PTHR24074">
    <property type="entry name" value="CO-CHAPERONE PROTEIN DJLA"/>
    <property type="match status" value="1"/>
</dbReference>
<dbReference type="PROSITE" id="PS50076">
    <property type="entry name" value="DNAJ_2"/>
    <property type="match status" value="1"/>
</dbReference>
<comment type="caution">
    <text evidence="3">The sequence shown here is derived from an EMBL/GenBank/DDBJ whole genome shotgun (WGS) entry which is preliminary data.</text>
</comment>
<feature type="compositionally biased region" description="Basic residues" evidence="1">
    <location>
        <begin position="873"/>
        <end position="884"/>
    </location>
</feature>
<evidence type="ECO:0000313" key="4">
    <source>
        <dbReference type="Proteomes" id="UP001189429"/>
    </source>
</evidence>
<feature type="domain" description="J" evidence="2">
    <location>
        <begin position="9"/>
        <end position="75"/>
    </location>
</feature>
<evidence type="ECO:0000259" key="2">
    <source>
        <dbReference type="PROSITE" id="PS50076"/>
    </source>
</evidence>
<dbReference type="InterPro" id="IPR001623">
    <property type="entry name" value="DnaJ_domain"/>
</dbReference>
<dbReference type="Gene3D" id="1.10.287.110">
    <property type="entry name" value="DnaJ domain"/>
    <property type="match status" value="1"/>
</dbReference>
<dbReference type="CDD" id="cd06257">
    <property type="entry name" value="DnaJ"/>
    <property type="match status" value="1"/>
</dbReference>
<organism evidence="3 4">
    <name type="scientific">Prorocentrum cordatum</name>
    <dbReference type="NCBI Taxonomy" id="2364126"/>
    <lineage>
        <taxon>Eukaryota</taxon>
        <taxon>Sar</taxon>
        <taxon>Alveolata</taxon>
        <taxon>Dinophyceae</taxon>
        <taxon>Prorocentrales</taxon>
        <taxon>Prorocentraceae</taxon>
        <taxon>Prorocentrum</taxon>
    </lineage>
</organism>
<reference evidence="3" key="1">
    <citation type="submission" date="2023-10" db="EMBL/GenBank/DDBJ databases">
        <authorList>
            <person name="Chen Y."/>
            <person name="Shah S."/>
            <person name="Dougan E. K."/>
            <person name="Thang M."/>
            <person name="Chan C."/>
        </authorList>
    </citation>
    <scope>NUCLEOTIDE SEQUENCE [LARGE SCALE GENOMIC DNA]</scope>
</reference>
<keyword evidence="4" id="KW-1185">Reference proteome</keyword>
<dbReference type="Pfam" id="PF00226">
    <property type="entry name" value="DnaJ"/>
    <property type="match status" value="1"/>
</dbReference>
<dbReference type="EMBL" id="CAUYUJ010008495">
    <property type="protein sequence ID" value="CAK0824119.1"/>
    <property type="molecule type" value="Genomic_DNA"/>
</dbReference>
<proteinExistence type="predicted"/>
<name>A0ABN9RZU9_9DINO</name>
<dbReference type="PRINTS" id="PR00625">
    <property type="entry name" value="JDOMAIN"/>
</dbReference>
<gene>
    <name evidence="3" type="ORF">PCOR1329_LOCUS24609</name>
</gene>
<protein>
    <recommendedName>
        <fullName evidence="2">J domain-containing protein</fullName>
    </recommendedName>
</protein>
<dbReference type="Proteomes" id="UP001189429">
    <property type="component" value="Unassembled WGS sequence"/>
</dbReference>
<evidence type="ECO:0000313" key="3">
    <source>
        <dbReference type="EMBL" id="CAK0824119.1"/>
    </source>
</evidence>
<dbReference type="InterPro" id="IPR050817">
    <property type="entry name" value="DjlA_DnaK_co-chaperone"/>
</dbReference>
<dbReference type="SMART" id="SM00271">
    <property type="entry name" value="DnaJ"/>
    <property type="match status" value="1"/>
</dbReference>
<evidence type="ECO:0000256" key="1">
    <source>
        <dbReference type="SAM" id="MobiDB-lite"/>
    </source>
</evidence>
<accession>A0ABN9RZU9</accession>
<sequence length="884" mass="93594">MAPKGGAVDLYSALELTEDADEAAIKNSYRKLVLKWHPDKNLTDRAGAEERIRLINTAYATLSNPTKRERYDLQRSAVDKRRRGEAPSKPKVAPKIAVPKEFMIQPLEHTEKFVRCLDRKTAVQSRQDVPQVSFDEFFQNAKFSLWWLPDVNNMCRVRTLGSKTREDKRAAAAGLAGGLNLSFRVRADTESEVLLAPAGKGKKSANVDFVAKESPVYEGAFRFETACRRGHYLAFLPPSDLRTVPFLDEVPGRVIDFMLVDFKAALKFKDLDEVLMPAAGAQKGERVPVAELREAGEVARYFKDVLKKAVWDAEDFAAYFEGHWQDWDFRAEDQTVRLRPPEERLSQVLRSAAGPEDLALALDRAGEELHRAAPDALVCAVRRLVPASGPDEEEAAPVATKGQKRKLLEALVSSLSVVAGDSWPSISLRQLLDVAEAVPALAGKSPSIETIDQRSSAVQLLLDAIVARISRGWSDLRPEDLSRLVRLPGIAAHDTALKQSASAALEAASQEELLQVMRGASAKSCLGIAGVTLASAAASLEKLPADGAVALLCSLAEAGAGANEVTALLRPRASAASAPALAAALLAVAERGAATEGLAAVAECLSRRPLAELGRETVLGLAAAAAKNAALDVIFSDVAQAAVSFADLSAAELVRLLLVAARGKGRLRPEVVHSLLERSGALVAHQLESIEAPELVKVVLAASALRAPALLEAAAAALPARAAALPQGQLLVATQALAQALGPGHAALRRVLEHWARALAAETGPALAAPVPGDGGRLTAEQLGKLALAAGPALGGEPGTPGRLLADALGARLLASAAAVPERARALLEGQLSAEGALAQLPGRAKLLAALRGADKRERSPSPPPAADDGRGHLKKGKRRKKKP</sequence>
<dbReference type="SUPFAM" id="SSF46565">
    <property type="entry name" value="Chaperone J-domain"/>
    <property type="match status" value="1"/>
</dbReference>
<feature type="region of interest" description="Disordered" evidence="1">
    <location>
        <begin position="850"/>
        <end position="884"/>
    </location>
</feature>